<evidence type="ECO:0000256" key="12">
    <source>
        <dbReference type="HAMAP-Rule" id="MF_00208"/>
    </source>
</evidence>
<dbReference type="NCBIfam" id="NF001126">
    <property type="entry name" value="PRK00139.1-4"/>
    <property type="match status" value="1"/>
</dbReference>
<dbReference type="GO" id="GO:0051301">
    <property type="term" value="P:cell division"/>
    <property type="evidence" value="ECO:0007669"/>
    <property type="project" value="UniProtKB-KW"/>
</dbReference>
<dbReference type="InterPro" id="IPR005761">
    <property type="entry name" value="UDP-N-AcMur-Glu-dNH2Pim_ligase"/>
</dbReference>
<dbReference type="PANTHER" id="PTHR23135:SF4">
    <property type="entry name" value="UDP-N-ACETYLMURAMOYL-L-ALANYL-D-GLUTAMATE--2,6-DIAMINOPIMELATE LIGASE MURE HOMOLOG, CHLOROPLASTIC"/>
    <property type="match status" value="1"/>
</dbReference>
<feature type="binding site" evidence="12">
    <location>
        <position position="179"/>
    </location>
    <ligand>
        <name>UDP-N-acetyl-alpha-D-muramoyl-L-alanyl-D-glutamate</name>
        <dbReference type="ChEBI" id="CHEBI:83900"/>
    </ligand>
</feature>
<feature type="domain" description="Mur ligase central" evidence="16">
    <location>
        <begin position="108"/>
        <end position="305"/>
    </location>
</feature>
<evidence type="ECO:0000256" key="4">
    <source>
        <dbReference type="ARBA" id="ARBA00022598"/>
    </source>
</evidence>
<dbReference type="Gene3D" id="3.40.1390.10">
    <property type="entry name" value="MurE/MurF, N-terminal domain"/>
    <property type="match status" value="1"/>
</dbReference>
<dbReference type="AlphaFoldDB" id="A0A1W1X1E7"/>
<comment type="PTM">
    <text evidence="12">Carboxylation is probably crucial for Mg(2+) binding and, consequently, for the gamma-phosphate positioning of ATP.</text>
</comment>
<dbReference type="GO" id="GO:0008360">
    <property type="term" value="P:regulation of cell shape"/>
    <property type="evidence" value="ECO:0007669"/>
    <property type="project" value="UniProtKB-KW"/>
</dbReference>
<feature type="domain" description="Mur ligase C-terminal" evidence="15">
    <location>
        <begin position="327"/>
        <end position="454"/>
    </location>
</feature>
<comment type="function">
    <text evidence="12">Catalyzes the addition of meso-diaminopimelic acid to the nucleotide precursor UDP-N-acetylmuramoyl-L-alanyl-D-glutamate (UMAG) in the biosynthesis of bacterial cell-wall peptidoglycan.</text>
</comment>
<keyword evidence="10 12" id="KW-0131">Cell cycle</keyword>
<comment type="similarity">
    <text evidence="2 12">Belongs to the MurCDEF family. MurE subfamily.</text>
</comment>
<dbReference type="SUPFAM" id="SSF63418">
    <property type="entry name" value="MurE/MurF N-terminal domain"/>
    <property type="match status" value="1"/>
</dbReference>
<dbReference type="Gene3D" id="3.90.190.20">
    <property type="entry name" value="Mur ligase, C-terminal domain"/>
    <property type="match status" value="1"/>
</dbReference>
<evidence type="ECO:0000256" key="10">
    <source>
        <dbReference type="ARBA" id="ARBA00023306"/>
    </source>
</evidence>
<feature type="binding site" evidence="12">
    <location>
        <begin position="110"/>
        <end position="116"/>
    </location>
    <ligand>
        <name>ATP</name>
        <dbReference type="ChEBI" id="CHEBI:30616"/>
    </ligand>
</feature>
<proteinExistence type="inferred from homology"/>
<keyword evidence="4 12" id="KW-0436">Ligase</keyword>
<comment type="cofactor">
    <cofactor evidence="12">
        <name>Mg(2+)</name>
        <dbReference type="ChEBI" id="CHEBI:18420"/>
    </cofactor>
</comment>
<feature type="short sequence motif" description="Meso-diaminopimelate recognition motif" evidence="12">
    <location>
        <begin position="402"/>
        <end position="405"/>
    </location>
</feature>
<dbReference type="Gene3D" id="3.40.1190.10">
    <property type="entry name" value="Mur-like, catalytic domain"/>
    <property type="match status" value="1"/>
</dbReference>
<dbReference type="InterPro" id="IPR000713">
    <property type="entry name" value="Mur_ligase_N"/>
</dbReference>
<dbReference type="GO" id="GO:0005524">
    <property type="term" value="F:ATP binding"/>
    <property type="evidence" value="ECO:0007669"/>
    <property type="project" value="UniProtKB-UniRule"/>
</dbReference>
<sequence length="482" mass="54445">MKLSNILRGIQYEVICGDSEVEVNEIQYDSRKLKKNDLFVCIEGYNTDGHKYISNACKSKVSAIICTKVPESLPECTLIKVSESRKVLALISANYYGHPEKKLKLIGITGTNGKTTSTYMMKKILESTGEKVGLIGTIANYIGDEKIEASRTTPESLELFQLFNKMLEKGVNYCVMEVSSHSLYLNRVYGIEFNEGVFTNLTQDHLDFHKTFENYYNAKLILFKNSKNCIINMDDKYGKKVYSDLENNKITYGINENVDLKAENIKLHSRGIEFDMKYLEKSVHINLNIPGRYNIYNALGSAAACMLEGLTMEQIKTGIESLKAVPGRCEAFESDKKLDFDIIIDYAHTPDSLMNILKTTREFTKNKLIVVFGCGGDRDSLKRPIMGDIGTSMSDIAIITSDNPRSEEPMKIIEDIINGVKKDNYIKIEDRKEAIKKAITIAEKGDVIVIAGKGHEDYQVLKEGKIHFDEREVVAEILKELF</sequence>
<dbReference type="SUPFAM" id="SSF53244">
    <property type="entry name" value="MurD-like peptide ligases, peptide-binding domain"/>
    <property type="match status" value="1"/>
</dbReference>
<comment type="catalytic activity">
    <reaction evidence="12">
        <text>UDP-N-acetyl-alpha-D-muramoyl-L-alanyl-D-glutamate + meso-2,6-diaminopimelate + ATP = UDP-N-acetyl-alpha-D-muramoyl-L-alanyl-gamma-D-glutamyl-meso-2,6-diaminopimelate + ADP + phosphate + H(+)</text>
        <dbReference type="Rhea" id="RHEA:23676"/>
        <dbReference type="ChEBI" id="CHEBI:15378"/>
        <dbReference type="ChEBI" id="CHEBI:30616"/>
        <dbReference type="ChEBI" id="CHEBI:43474"/>
        <dbReference type="ChEBI" id="CHEBI:57791"/>
        <dbReference type="ChEBI" id="CHEBI:83900"/>
        <dbReference type="ChEBI" id="CHEBI:83905"/>
        <dbReference type="ChEBI" id="CHEBI:456216"/>
        <dbReference type="EC" id="6.3.2.13"/>
    </reaction>
</comment>
<keyword evidence="3 12" id="KW-0963">Cytoplasm</keyword>
<evidence type="ECO:0000256" key="2">
    <source>
        <dbReference type="ARBA" id="ARBA00005898"/>
    </source>
</evidence>
<dbReference type="InterPro" id="IPR018109">
    <property type="entry name" value="Folylpolyglutamate_synth_CS"/>
</dbReference>
<keyword evidence="11 12" id="KW-0961">Cell wall biogenesis/degradation</keyword>
<feature type="modified residue" description="N6-carboxylysine" evidence="12">
    <location>
        <position position="219"/>
    </location>
</feature>
<dbReference type="InterPro" id="IPR036565">
    <property type="entry name" value="Mur-like_cat_sf"/>
</dbReference>
<gene>
    <name evidence="12" type="primary">murE</name>
    <name evidence="17" type="ORF">SAMN02745134_00413</name>
</gene>
<feature type="domain" description="Mur ligase N-terminal catalytic" evidence="14">
    <location>
        <begin position="23"/>
        <end position="95"/>
    </location>
</feature>
<dbReference type="Pfam" id="PF01225">
    <property type="entry name" value="Mur_ligase"/>
    <property type="match status" value="1"/>
</dbReference>
<comment type="pathway">
    <text evidence="1 12 13">Cell wall biogenesis; peptidoglycan biosynthesis.</text>
</comment>
<dbReference type="OrthoDB" id="9800958at2"/>
<reference evidence="17 18" key="1">
    <citation type="submission" date="2017-04" db="EMBL/GenBank/DDBJ databases">
        <authorList>
            <person name="Afonso C.L."/>
            <person name="Miller P.J."/>
            <person name="Scott M.A."/>
            <person name="Spackman E."/>
            <person name="Goraichik I."/>
            <person name="Dimitrov K.M."/>
            <person name="Suarez D.L."/>
            <person name="Swayne D.E."/>
        </authorList>
    </citation>
    <scope>NUCLEOTIDE SEQUENCE [LARGE SCALE GENOMIC DNA]</scope>
    <source>
        <strain evidence="17 18">DSM 12555</strain>
    </source>
</reference>
<dbReference type="GO" id="GO:0008765">
    <property type="term" value="F:UDP-N-acetylmuramoylalanyl-D-glutamate-2,6-diaminopimelate ligase activity"/>
    <property type="evidence" value="ECO:0007669"/>
    <property type="project" value="UniProtKB-UniRule"/>
</dbReference>
<evidence type="ECO:0000256" key="11">
    <source>
        <dbReference type="ARBA" id="ARBA00023316"/>
    </source>
</evidence>
<feature type="binding site" evidence="12">
    <location>
        <begin position="152"/>
        <end position="153"/>
    </location>
    <ligand>
        <name>UDP-N-acetyl-alpha-D-muramoyl-L-alanyl-D-glutamate</name>
        <dbReference type="ChEBI" id="CHEBI:83900"/>
    </ligand>
</feature>
<dbReference type="GO" id="GO:0071555">
    <property type="term" value="P:cell wall organization"/>
    <property type="evidence" value="ECO:0007669"/>
    <property type="project" value="UniProtKB-KW"/>
</dbReference>
<keyword evidence="7 12" id="KW-0067">ATP-binding</keyword>
<dbReference type="NCBIfam" id="NF001124">
    <property type="entry name" value="PRK00139.1-2"/>
    <property type="match status" value="1"/>
</dbReference>
<dbReference type="InterPro" id="IPR035911">
    <property type="entry name" value="MurE/MurF_N"/>
</dbReference>
<dbReference type="GO" id="GO:0005737">
    <property type="term" value="C:cytoplasm"/>
    <property type="evidence" value="ECO:0007669"/>
    <property type="project" value="UniProtKB-SubCell"/>
</dbReference>
<feature type="binding site" evidence="12">
    <location>
        <position position="187"/>
    </location>
    <ligand>
        <name>UDP-N-acetyl-alpha-D-muramoyl-L-alanyl-D-glutamate</name>
        <dbReference type="ChEBI" id="CHEBI:83900"/>
    </ligand>
</feature>
<evidence type="ECO:0000256" key="1">
    <source>
        <dbReference type="ARBA" id="ARBA00004752"/>
    </source>
</evidence>
<dbReference type="RefSeq" id="WP_084113601.1">
    <property type="nucleotide sequence ID" value="NZ_FWXH01000002.1"/>
</dbReference>
<feature type="binding site" evidence="12">
    <location>
        <position position="378"/>
    </location>
    <ligand>
        <name>meso-2,6-diaminopimelate</name>
        <dbReference type="ChEBI" id="CHEBI:57791"/>
    </ligand>
</feature>
<comment type="subcellular location">
    <subcellularLocation>
        <location evidence="12 13">Cytoplasm</location>
    </subcellularLocation>
</comment>
<accession>A0A1W1X1E7</accession>
<protein>
    <recommendedName>
        <fullName evidence="12">UDP-N-acetylmuramoyl-L-alanyl-D-glutamate--2,6-diaminopimelate ligase</fullName>
        <ecNumber evidence="12">6.3.2.13</ecNumber>
    </recommendedName>
    <alternativeName>
        <fullName evidence="12">Meso-A2pm-adding enzyme</fullName>
    </alternativeName>
    <alternativeName>
        <fullName evidence="12">Meso-diaminopimelate-adding enzyme</fullName>
    </alternativeName>
    <alternativeName>
        <fullName evidence="12">UDP-MurNAc-L-Ala-D-Glu:meso-diaminopimelate ligase</fullName>
    </alternativeName>
    <alternativeName>
        <fullName evidence="12">UDP-MurNAc-tripeptide synthetase</fullName>
    </alternativeName>
    <alternativeName>
        <fullName evidence="12">UDP-N-acetylmuramyl-tripeptide synthetase</fullName>
    </alternativeName>
</protein>
<keyword evidence="12" id="KW-0460">Magnesium</keyword>
<feature type="binding site" evidence="12">
    <location>
        <position position="456"/>
    </location>
    <ligand>
        <name>meso-2,6-diaminopimelate</name>
        <dbReference type="ChEBI" id="CHEBI:57791"/>
    </ligand>
</feature>
<comment type="caution">
    <text evidence="12">Lacks conserved residue(s) required for the propagation of feature annotation.</text>
</comment>
<feature type="binding site" evidence="12">
    <location>
        <position position="30"/>
    </location>
    <ligand>
        <name>UDP-N-acetyl-alpha-D-muramoyl-L-alanyl-D-glutamate</name>
        <dbReference type="ChEBI" id="CHEBI:83900"/>
    </ligand>
</feature>
<dbReference type="Pfam" id="PF02875">
    <property type="entry name" value="Mur_ligase_C"/>
    <property type="match status" value="1"/>
</dbReference>
<keyword evidence="5 12" id="KW-0132">Cell division</keyword>
<evidence type="ECO:0000256" key="6">
    <source>
        <dbReference type="ARBA" id="ARBA00022741"/>
    </source>
</evidence>
<dbReference type="SUPFAM" id="SSF53623">
    <property type="entry name" value="MurD-like peptide ligases, catalytic domain"/>
    <property type="match status" value="1"/>
</dbReference>
<evidence type="ECO:0000256" key="8">
    <source>
        <dbReference type="ARBA" id="ARBA00022960"/>
    </source>
</evidence>
<evidence type="ECO:0000256" key="13">
    <source>
        <dbReference type="RuleBase" id="RU004135"/>
    </source>
</evidence>
<keyword evidence="9 12" id="KW-0573">Peptidoglycan synthesis</keyword>
<evidence type="ECO:0000256" key="9">
    <source>
        <dbReference type="ARBA" id="ARBA00022984"/>
    </source>
</evidence>
<evidence type="ECO:0000256" key="3">
    <source>
        <dbReference type="ARBA" id="ARBA00022490"/>
    </source>
</evidence>
<dbReference type="InterPro" id="IPR004101">
    <property type="entry name" value="Mur_ligase_C"/>
</dbReference>
<dbReference type="EMBL" id="FWXH01000002">
    <property type="protein sequence ID" value="SMC17727.1"/>
    <property type="molecule type" value="Genomic_DNA"/>
</dbReference>
<feature type="binding site" evidence="12">
    <location>
        <position position="452"/>
    </location>
    <ligand>
        <name>meso-2,6-diaminopimelate</name>
        <dbReference type="ChEBI" id="CHEBI:57791"/>
    </ligand>
</feature>
<evidence type="ECO:0000256" key="7">
    <source>
        <dbReference type="ARBA" id="ARBA00022840"/>
    </source>
</evidence>
<dbReference type="GO" id="GO:0004326">
    <property type="term" value="F:tetrahydrofolylpolyglutamate synthase activity"/>
    <property type="evidence" value="ECO:0007669"/>
    <property type="project" value="InterPro"/>
</dbReference>
<keyword evidence="6 12" id="KW-0547">Nucleotide-binding</keyword>
<dbReference type="Pfam" id="PF08245">
    <property type="entry name" value="Mur_ligase_M"/>
    <property type="match status" value="1"/>
</dbReference>
<evidence type="ECO:0000313" key="18">
    <source>
        <dbReference type="Proteomes" id="UP000192468"/>
    </source>
</evidence>
<dbReference type="UniPathway" id="UPA00219"/>
<feature type="binding site" evidence="12">
    <location>
        <begin position="402"/>
        <end position="405"/>
    </location>
    <ligand>
        <name>meso-2,6-diaminopimelate</name>
        <dbReference type="ChEBI" id="CHEBI:57791"/>
    </ligand>
</feature>
<evidence type="ECO:0000259" key="16">
    <source>
        <dbReference type="Pfam" id="PF08245"/>
    </source>
</evidence>
<dbReference type="EC" id="6.3.2.13" evidence="12"/>
<dbReference type="InterPro" id="IPR013221">
    <property type="entry name" value="Mur_ligase_cen"/>
</dbReference>
<organism evidence="17 18">
    <name type="scientific">Clostridium acidisoli DSM 12555</name>
    <dbReference type="NCBI Taxonomy" id="1121291"/>
    <lineage>
        <taxon>Bacteria</taxon>
        <taxon>Bacillati</taxon>
        <taxon>Bacillota</taxon>
        <taxon>Clostridia</taxon>
        <taxon>Eubacteriales</taxon>
        <taxon>Clostridiaceae</taxon>
        <taxon>Clostridium</taxon>
    </lineage>
</organism>
<dbReference type="PROSITE" id="PS01011">
    <property type="entry name" value="FOLYLPOLYGLU_SYNT_1"/>
    <property type="match status" value="1"/>
</dbReference>
<dbReference type="HAMAP" id="MF_00208">
    <property type="entry name" value="MurE"/>
    <property type="match status" value="1"/>
</dbReference>
<evidence type="ECO:0000313" key="17">
    <source>
        <dbReference type="EMBL" id="SMC17727.1"/>
    </source>
</evidence>
<dbReference type="PANTHER" id="PTHR23135">
    <property type="entry name" value="MUR LIGASE FAMILY MEMBER"/>
    <property type="match status" value="1"/>
</dbReference>
<name>A0A1W1X1E7_9CLOT</name>
<keyword evidence="8 12" id="KW-0133">Cell shape</keyword>
<dbReference type="Proteomes" id="UP000192468">
    <property type="component" value="Unassembled WGS sequence"/>
</dbReference>
<dbReference type="STRING" id="1121291.SAMN02745134_00413"/>
<dbReference type="GO" id="GO:0000287">
    <property type="term" value="F:magnesium ion binding"/>
    <property type="evidence" value="ECO:0007669"/>
    <property type="project" value="UniProtKB-UniRule"/>
</dbReference>
<evidence type="ECO:0000256" key="5">
    <source>
        <dbReference type="ARBA" id="ARBA00022618"/>
    </source>
</evidence>
<dbReference type="NCBIfam" id="TIGR01085">
    <property type="entry name" value="murE"/>
    <property type="match status" value="1"/>
</dbReference>
<keyword evidence="18" id="KW-1185">Reference proteome</keyword>
<dbReference type="GO" id="GO:0009252">
    <property type="term" value="P:peptidoglycan biosynthetic process"/>
    <property type="evidence" value="ECO:0007669"/>
    <property type="project" value="UniProtKB-UniRule"/>
</dbReference>
<dbReference type="InterPro" id="IPR036615">
    <property type="entry name" value="Mur_ligase_C_dom_sf"/>
</dbReference>
<evidence type="ECO:0000259" key="15">
    <source>
        <dbReference type="Pfam" id="PF02875"/>
    </source>
</evidence>
<evidence type="ECO:0000259" key="14">
    <source>
        <dbReference type="Pfam" id="PF01225"/>
    </source>
</evidence>